<dbReference type="Proteomes" id="UP000878956">
    <property type="component" value="Unassembled WGS sequence"/>
</dbReference>
<dbReference type="Proteomes" id="UP000411588">
    <property type="component" value="Unassembled WGS sequence"/>
</dbReference>
<evidence type="ECO:0000313" key="4">
    <source>
        <dbReference type="EMBL" id="CDT36761.1"/>
    </source>
</evidence>
<keyword evidence="1" id="KW-0472">Membrane</keyword>
<gene>
    <name evidence="4" type="ORF">BN1095_450031</name>
    <name evidence="3" type="ORF">BN1096_560031</name>
    <name evidence="2" type="ORF">BN1097_540032</name>
    <name evidence="5" type="ORF">KRM00_000914</name>
    <name evidence="7" type="ORF">SAMEA1402399_01628</name>
    <name evidence="6" type="ORF">SAMEA3375112_00031</name>
</gene>
<reference evidence="5" key="2">
    <citation type="journal article" date="2018" name="Genome Biol.">
        <title>SKESA: strategic k-mer extension for scrupulous assemblies.</title>
        <authorList>
            <person name="Souvorov A."/>
            <person name="Agarwala R."/>
            <person name="Lipman D.J."/>
        </authorList>
    </citation>
    <scope>NUCLEOTIDE SEQUENCE</scope>
    <source>
        <strain evidence="5">HN1000</strain>
    </source>
</reference>
<sequence>MKKNMLYVGIIYFICGILLVLLATFTEFSFEAFIWGLSGAALGPGVCMILQYMYWSKPERAVDYEEKIKNQRIEMNDERRIMLRDKAGRITNQIMCYVLVILIFIVSILSVFSVMVISKWVLVVLGLLILFQFICSVVVYNKLDKRL</sequence>
<evidence type="ECO:0000313" key="7">
    <source>
        <dbReference type="EMBL" id="VFD31375.1"/>
    </source>
</evidence>
<reference evidence="5" key="4">
    <citation type="submission" date="2021-06" db="EMBL/GenBank/DDBJ databases">
        <authorList>
            <consortium name="NCBI Pathogen Detection Project"/>
        </authorList>
    </citation>
    <scope>NUCLEOTIDE SEQUENCE</scope>
    <source>
        <strain evidence="5">HN1000</strain>
    </source>
</reference>
<evidence type="ECO:0000313" key="3">
    <source>
        <dbReference type="EMBL" id="CDS86267.1"/>
    </source>
</evidence>
<evidence type="ECO:0000313" key="8">
    <source>
        <dbReference type="Proteomes" id="UP000189137"/>
    </source>
</evidence>
<dbReference type="EMBL" id="LK933127">
    <property type="protein sequence ID" value="CDT36761.1"/>
    <property type="molecule type" value="Genomic_DNA"/>
</dbReference>
<evidence type="ECO:0000313" key="6">
    <source>
        <dbReference type="EMBL" id="SJR78819.1"/>
    </source>
</evidence>
<dbReference type="EMBL" id="FUPS01000001">
    <property type="protein sequence ID" value="SJR78819.1"/>
    <property type="molecule type" value="Genomic_DNA"/>
</dbReference>
<evidence type="ECO:0000313" key="2">
    <source>
        <dbReference type="EMBL" id="CDS85764.1"/>
    </source>
</evidence>
<protein>
    <submittedName>
        <fullName evidence="3 7">Membrane protein</fullName>
    </submittedName>
</protein>
<dbReference type="PATRIC" id="fig|1496.1373.peg.959"/>
<proteinExistence type="predicted"/>
<keyword evidence="1" id="KW-0812">Transmembrane</keyword>
<evidence type="ECO:0000313" key="5">
    <source>
        <dbReference type="EMBL" id="HBH1541454.1"/>
    </source>
</evidence>
<keyword evidence="1" id="KW-1133">Transmembrane helix</keyword>
<reference evidence="3" key="1">
    <citation type="submission" date="2014-07" db="EMBL/GenBank/DDBJ databases">
        <authorList>
            <person name="Monot Marc"/>
        </authorList>
    </citation>
    <scope>NUCLEOTIDE SEQUENCE</scope>
    <source>
        <strain evidence="4">7032989</strain>
        <strain evidence="2">7032994</strain>
    </source>
</reference>
<feature type="transmembrane region" description="Helical" evidence="1">
    <location>
        <begin position="94"/>
        <end position="114"/>
    </location>
</feature>
<dbReference type="EMBL" id="DAEPXK010000007">
    <property type="protein sequence ID" value="HBH1541454.1"/>
    <property type="molecule type" value="Genomic_DNA"/>
</dbReference>
<feature type="transmembrane region" description="Helical" evidence="1">
    <location>
        <begin position="7"/>
        <end position="26"/>
    </location>
</feature>
<dbReference type="EMBL" id="LK932509">
    <property type="protein sequence ID" value="CDS86267.1"/>
    <property type="molecule type" value="Genomic_DNA"/>
</dbReference>
<dbReference type="RefSeq" id="WP_003438037.1">
    <property type="nucleotide sequence ID" value="NZ_AP031492.1"/>
</dbReference>
<feature type="transmembrane region" description="Helical" evidence="1">
    <location>
        <begin position="32"/>
        <end position="55"/>
    </location>
</feature>
<organism evidence="3">
    <name type="scientific">Clostridioides difficile</name>
    <name type="common">Peptoclostridium difficile</name>
    <dbReference type="NCBI Taxonomy" id="1496"/>
    <lineage>
        <taxon>Bacteria</taxon>
        <taxon>Bacillati</taxon>
        <taxon>Bacillota</taxon>
        <taxon>Clostridia</taxon>
        <taxon>Peptostreptococcales</taxon>
        <taxon>Peptostreptococcaceae</taxon>
        <taxon>Clostridioides</taxon>
    </lineage>
</organism>
<dbReference type="EMBL" id="CAADAN010000004">
    <property type="protein sequence ID" value="VFD31375.1"/>
    <property type="molecule type" value="Genomic_DNA"/>
</dbReference>
<evidence type="ECO:0000313" key="9">
    <source>
        <dbReference type="Proteomes" id="UP000411588"/>
    </source>
</evidence>
<dbReference type="Proteomes" id="UP000189137">
    <property type="component" value="Unassembled WGS sequence"/>
</dbReference>
<evidence type="ECO:0000256" key="1">
    <source>
        <dbReference type="SAM" id="Phobius"/>
    </source>
</evidence>
<dbReference type="AlphaFoldDB" id="A0A031WH32"/>
<name>A0A031WH32_CLODI</name>
<accession>A0A031WH32</accession>
<dbReference type="EMBL" id="LK932392">
    <property type="protein sequence ID" value="CDS85764.1"/>
    <property type="molecule type" value="Genomic_DNA"/>
</dbReference>
<reference evidence="7 9" key="3">
    <citation type="submission" date="2019-02" db="EMBL/GenBank/DDBJ databases">
        <authorList>
            <consortium name="Pathogen Informatics"/>
        </authorList>
    </citation>
    <scope>NUCLEOTIDE SEQUENCE [LARGE SCALE GENOMIC DNA]</scope>
    <source>
        <strain evidence="7">Clo34</strain>
        <strain evidence="9">clo34</strain>
        <strain evidence="6 8">VRECD0157</strain>
    </source>
</reference>
<feature type="transmembrane region" description="Helical" evidence="1">
    <location>
        <begin position="120"/>
        <end position="140"/>
    </location>
</feature>